<accession>A0A5N5QPN0</accession>
<name>A0A5N5QPN0_9AGAM</name>
<evidence type="ECO:0000256" key="1">
    <source>
        <dbReference type="ARBA" id="ARBA00004141"/>
    </source>
</evidence>
<comment type="caution">
    <text evidence="16">The sequence shown here is derived from an EMBL/GenBank/DDBJ whole genome shotgun (WGS) entry which is preliminary data.</text>
</comment>
<keyword evidence="5 14" id="KW-0812">Transmembrane</keyword>
<dbReference type="GO" id="GO:0016020">
    <property type="term" value="C:membrane"/>
    <property type="evidence" value="ECO:0007669"/>
    <property type="project" value="UniProtKB-SubCell"/>
</dbReference>
<keyword evidence="7" id="KW-0378">Hydrolase</keyword>
<dbReference type="GO" id="GO:0004767">
    <property type="term" value="F:sphingomyelin phosphodiesterase activity"/>
    <property type="evidence" value="ECO:0007669"/>
    <property type="project" value="InterPro"/>
</dbReference>
<sequence length="484" mass="53509">MSESIDTEGFQPQPTTNMSPEPLDMSQANRQDSEIRVLTLNCWGLKFVSKDRLLRIEAIADEIAASHYDIVGLQELWVQSDFDLVKSKVAHRLRYSKYFLSGALGAGLAIFSRYPIISTTLHPYSLCGSPLDVAGGDWFVGKAVVSAVIDHPLLHEVEIFNTHLYAKGGESPTKPQMAHRLVGTFEFARRVNISASLGRHVLAVGDFNTVSKSPAMQFIYTITGLKDAWGSTHGSWVLPQADGVHSPHHAVTDRGVTADSPLNSYSKGKVSYCRYLVSATFLTPIVVKVFDEHARKWLGKRLDYILFRPPSSKHARYTHELKCRESAVTFTHHVPGTDISFSDHFGVSATFECVPVYRPSGSNGHRPITPPRGTSYSPSTRAEVLQYAISTMGTAYNAARGDTHQKLVYFVGLVLLLIALIVASAWMPEPAANPLLILLAALITWGGTTLLYAGFLGGGWETRALMRTIEELEMMLRVEERRAY</sequence>
<organism evidence="16 17">
    <name type="scientific">Ceratobasidium theobromae</name>
    <dbReference type="NCBI Taxonomy" id="1582974"/>
    <lineage>
        <taxon>Eukaryota</taxon>
        <taxon>Fungi</taxon>
        <taxon>Dikarya</taxon>
        <taxon>Basidiomycota</taxon>
        <taxon>Agaricomycotina</taxon>
        <taxon>Agaricomycetes</taxon>
        <taxon>Cantharellales</taxon>
        <taxon>Ceratobasidiaceae</taxon>
        <taxon>Ceratobasidium</taxon>
    </lineage>
</organism>
<evidence type="ECO:0000256" key="6">
    <source>
        <dbReference type="ARBA" id="ARBA00022723"/>
    </source>
</evidence>
<keyword evidence="12 14" id="KW-0472">Membrane</keyword>
<comment type="pathway">
    <text evidence="3">Sphingolipid metabolism.</text>
</comment>
<evidence type="ECO:0000256" key="7">
    <source>
        <dbReference type="ARBA" id="ARBA00022801"/>
    </source>
</evidence>
<feature type="domain" description="Endonuclease/exonuclease/phosphatase" evidence="15">
    <location>
        <begin position="38"/>
        <end position="344"/>
    </location>
</feature>
<dbReference type="PANTHER" id="PTHR16320">
    <property type="entry name" value="SPHINGOMYELINASE FAMILY MEMBER"/>
    <property type="match status" value="1"/>
</dbReference>
<evidence type="ECO:0000256" key="12">
    <source>
        <dbReference type="ARBA" id="ARBA00023136"/>
    </source>
</evidence>
<dbReference type="EMBL" id="SSOP01000043">
    <property type="protein sequence ID" value="KAB5593207.1"/>
    <property type="molecule type" value="Genomic_DNA"/>
</dbReference>
<evidence type="ECO:0000256" key="13">
    <source>
        <dbReference type="SAM" id="MobiDB-lite"/>
    </source>
</evidence>
<gene>
    <name evidence="16" type="ORF">CTheo_3370</name>
</gene>
<evidence type="ECO:0000256" key="8">
    <source>
        <dbReference type="ARBA" id="ARBA00022842"/>
    </source>
</evidence>
<dbReference type="GO" id="GO:0006665">
    <property type="term" value="P:sphingolipid metabolic process"/>
    <property type="evidence" value="ECO:0007669"/>
    <property type="project" value="UniProtKB-KW"/>
</dbReference>
<keyword evidence="6" id="KW-0479">Metal-binding</keyword>
<dbReference type="OrthoDB" id="387657at2759"/>
<evidence type="ECO:0000256" key="9">
    <source>
        <dbReference type="ARBA" id="ARBA00022919"/>
    </source>
</evidence>
<feature type="compositionally biased region" description="Polar residues" evidence="13">
    <location>
        <begin position="1"/>
        <end position="19"/>
    </location>
</feature>
<dbReference type="InterPro" id="IPR036691">
    <property type="entry name" value="Endo/exonu/phosph_ase_sf"/>
</dbReference>
<evidence type="ECO:0000256" key="10">
    <source>
        <dbReference type="ARBA" id="ARBA00022989"/>
    </source>
</evidence>
<dbReference type="Pfam" id="PF03372">
    <property type="entry name" value="Exo_endo_phos"/>
    <property type="match status" value="1"/>
</dbReference>
<dbReference type="Gene3D" id="3.60.10.10">
    <property type="entry name" value="Endonuclease/exonuclease/phosphatase"/>
    <property type="match status" value="1"/>
</dbReference>
<evidence type="ECO:0000256" key="2">
    <source>
        <dbReference type="ARBA" id="ARBA00004760"/>
    </source>
</evidence>
<evidence type="ECO:0000313" key="17">
    <source>
        <dbReference type="Proteomes" id="UP000383932"/>
    </source>
</evidence>
<reference evidence="16 17" key="1">
    <citation type="journal article" date="2019" name="Fungal Biol. Biotechnol.">
        <title>Draft genome sequence of fastidious pathogen Ceratobasidium theobromae, which causes vascular-streak dieback in Theobroma cacao.</title>
        <authorList>
            <person name="Ali S.S."/>
            <person name="Asman A."/>
            <person name="Shao J."/>
            <person name="Firmansyah A.P."/>
            <person name="Susilo A.W."/>
            <person name="Rosmana A."/>
            <person name="McMahon P."/>
            <person name="Junaid M."/>
            <person name="Guest D."/>
            <person name="Kheng T.Y."/>
            <person name="Meinhardt L.W."/>
            <person name="Bailey B.A."/>
        </authorList>
    </citation>
    <scope>NUCLEOTIDE SEQUENCE [LARGE SCALE GENOMIC DNA]</scope>
    <source>
        <strain evidence="16 17">CT2</strain>
    </source>
</reference>
<keyword evidence="11" id="KW-0443">Lipid metabolism</keyword>
<keyword evidence="17" id="KW-1185">Reference proteome</keyword>
<dbReference type="Proteomes" id="UP000383932">
    <property type="component" value="Unassembled WGS sequence"/>
</dbReference>
<comment type="pathway">
    <text evidence="2">Lipid metabolism; sphingolipid metabolism.</text>
</comment>
<dbReference type="InterPro" id="IPR038772">
    <property type="entry name" value="Sph/SMPD2-like"/>
</dbReference>
<feature type="region of interest" description="Disordered" evidence="13">
    <location>
        <begin position="1"/>
        <end position="26"/>
    </location>
</feature>
<proteinExistence type="inferred from homology"/>
<evidence type="ECO:0000256" key="3">
    <source>
        <dbReference type="ARBA" id="ARBA00004991"/>
    </source>
</evidence>
<dbReference type="SUPFAM" id="SSF56219">
    <property type="entry name" value="DNase I-like"/>
    <property type="match status" value="1"/>
</dbReference>
<dbReference type="GO" id="GO:0046872">
    <property type="term" value="F:metal ion binding"/>
    <property type="evidence" value="ECO:0007669"/>
    <property type="project" value="UniProtKB-KW"/>
</dbReference>
<keyword evidence="9" id="KW-0746">Sphingolipid metabolism</keyword>
<dbReference type="InterPro" id="IPR005135">
    <property type="entry name" value="Endo/exonuclease/phosphatase"/>
</dbReference>
<evidence type="ECO:0000256" key="14">
    <source>
        <dbReference type="SAM" id="Phobius"/>
    </source>
</evidence>
<evidence type="ECO:0000256" key="11">
    <source>
        <dbReference type="ARBA" id="ARBA00023098"/>
    </source>
</evidence>
<dbReference type="PANTHER" id="PTHR16320:SF24">
    <property type="entry name" value="PHOSPHODIESTERASE, PUTATIVE-RELATED"/>
    <property type="match status" value="1"/>
</dbReference>
<evidence type="ECO:0000256" key="5">
    <source>
        <dbReference type="ARBA" id="ARBA00022692"/>
    </source>
</evidence>
<feature type="transmembrane region" description="Helical" evidence="14">
    <location>
        <begin position="407"/>
        <end position="428"/>
    </location>
</feature>
<comment type="subcellular location">
    <subcellularLocation>
        <location evidence="1">Membrane</location>
        <topology evidence="1">Multi-pass membrane protein</topology>
    </subcellularLocation>
</comment>
<comment type="similarity">
    <text evidence="4">Belongs to the neutral sphingomyelinase family.</text>
</comment>
<keyword evidence="8" id="KW-0460">Magnesium</keyword>
<evidence type="ECO:0000313" key="16">
    <source>
        <dbReference type="EMBL" id="KAB5593207.1"/>
    </source>
</evidence>
<evidence type="ECO:0000256" key="4">
    <source>
        <dbReference type="ARBA" id="ARBA00006335"/>
    </source>
</evidence>
<keyword evidence="10 14" id="KW-1133">Transmembrane helix</keyword>
<evidence type="ECO:0000259" key="15">
    <source>
        <dbReference type="Pfam" id="PF03372"/>
    </source>
</evidence>
<feature type="transmembrane region" description="Helical" evidence="14">
    <location>
        <begin position="434"/>
        <end position="457"/>
    </location>
</feature>
<dbReference type="AlphaFoldDB" id="A0A5N5QPN0"/>
<protein>
    <submittedName>
        <fullName evidence="16">Inositol phosphosphingolipid phospholipase C</fullName>
    </submittedName>
</protein>